<feature type="domain" description="Response regulatory" evidence="14">
    <location>
        <begin position="117"/>
        <end position="231"/>
    </location>
</feature>
<dbReference type="NCBIfam" id="TIGR00763">
    <property type="entry name" value="lon"/>
    <property type="match status" value="1"/>
</dbReference>
<keyword evidence="6" id="KW-0067">ATP-binding</keyword>
<accession>A0A2J6WP26</accession>
<dbReference type="Gene3D" id="3.30.230.10">
    <property type="match status" value="1"/>
</dbReference>
<dbReference type="CDD" id="cd19500">
    <property type="entry name" value="RecA-like_Lon"/>
    <property type="match status" value="1"/>
</dbReference>
<dbReference type="PROSITE" id="PS50110">
    <property type="entry name" value="RESPONSE_REGULATORY"/>
    <property type="match status" value="1"/>
</dbReference>
<feature type="active site" evidence="13">
    <location>
        <position position="617"/>
    </location>
</feature>
<dbReference type="InterPro" id="IPR008269">
    <property type="entry name" value="Lon_proteolytic"/>
</dbReference>
<dbReference type="InterPro" id="IPR003959">
    <property type="entry name" value="ATPase_AAA_core"/>
</dbReference>
<evidence type="ECO:0000256" key="7">
    <source>
        <dbReference type="ARBA" id="ARBA00023012"/>
    </source>
</evidence>
<dbReference type="InterPro" id="IPR027417">
    <property type="entry name" value="P-loop_NTPase"/>
</dbReference>
<dbReference type="GO" id="GO:0016887">
    <property type="term" value="F:ATP hydrolysis activity"/>
    <property type="evidence" value="ECO:0007669"/>
    <property type="project" value="InterPro"/>
</dbReference>
<dbReference type="GO" id="GO:0004252">
    <property type="term" value="F:serine-type endopeptidase activity"/>
    <property type="evidence" value="ECO:0007669"/>
    <property type="project" value="UniProtKB-UniRule"/>
</dbReference>
<dbReference type="PROSITE" id="PS01046">
    <property type="entry name" value="LON_SER"/>
    <property type="match status" value="1"/>
</dbReference>
<evidence type="ECO:0000256" key="4">
    <source>
        <dbReference type="ARBA" id="ARBA00022801"/>
    </source>
</evidence>
<dbReference type="GO" id="GO:0004176">
    <property type="term" value="F:ATP-dependent peptidase activity"/>
    <property type="evidence" value="ECO:0007669"/>
    <property type="project" value="UniProtKB-UniRule"/>
</dbReference>
<dbReference type="Proteomes" id="UP000242288">
    <property type="component" value="Unassembled WGS sequence"/>
</dbReference>
<dbReference type="Pfam" id="PF22667">
    <property type="entry name" value="Lon_lid"/>
    <property type="match status" value="1"/>
</dbReference>
<comment type="similarity">
    <text evidence="13">Belongs to the peptidase S16 family.</text>
</comment>
<evidence type="ECO:0000256" key="1">
    <source>
        <dbReference type="ARBA" id="ARBA00022553"/>
    </source>
</evidence>
<dbReference type="GO" id="GO:0000160">
    <property type="term" value="P:phosphorelay signal transduction system"/>
    <property type="evidence" value="ECO:0007669"/>
    <property type="project" value="UniProtKB-KW"/>
</dbReference>
<keyword evidence="3" id="KW-0547">Nucleotide-binding</keyword>
<evidence type="ECO:0000259" key="15">
    <source>
        <dbReference type="PROSITE" id="PS51786"/>
    </source>
</evidence>
<dbReference type="Pfam" id="PF05362">
    <property type="entry name" value="Lon_C"/>
    <property type="match status" value="1"/>
</dbReference>
<keyword evidence="8" id="KW-0805">Transcription regulation</keyword>
<comment type="catalytic activity">
    <reaction evidence="10 13">
        <text>Hydrolysis of proteins in presence of ATP.</text>
        <dbReference type="EC" id="3.4.21.53"/>
    </reaction>
</comment>
<dbReference type="GO" id="GO:0005524">
    <property type="term" value="F:ATP binding"/>
    <property type="evidence" value="ECO:0007669"/>
    <property type="project" value="UniProtKB-KW"/>
</dbReference>
<dbReference type="GO" id="GO:0030163">
    <property type="term" value="P:protein catabolic process"/>
    <property type="evidence" value="ECO:0007669"/>
    <property type="project" value="InterPro"/>
</dbReference>
<dbReference type="InterPro" id="IPR011006">
    <property type="entry name" value="CheY-like_superfamily"/>
</dbReference>
<keyword evidence="2 13" id="KW-0645">Protease</keyword>
<keyword evidence="4 13" id="KW-0378">Hydrolase</keyword>
<dbReference type="InterPro" id="IPR014721">
    <property type="entry name" value="Ribsml_uS5_D2-typ_fold_subgr"/>
</dbReference>
<dbReference type="SMART" id="SM00382">
    <property type="entry name" value="AAA"/>
    <property type="match status" value="1"/>
</dbReference>
<dbReference type="Pfam" id="PF00072">
    <property type="entry name" value="Response_reg"/>
    <property type="match status" value="1"/>
</dbReference>
<dbReference type="Gene3D" id="1.10.8.60">
    <property type="match status" value="1"/>
</dbReference>
<evidence type="ECO:0000313" key="16">
    <source>
        <dbReference type="EMBL" id="PMP72152.1"/>
    </source>
</evidence>
<keyword evidence="9" id="KW-0804">Transcription</keyword>
<dbReference type="AlphaFoldDB" id="A0A2J6WP26"/>
<dbReference type="Gene3D" id="1.20.5.5270">
    <property type="match status" value="1"/>
</dbReference>
<sequence length="667" mass="74505">MKIFKKTDHSEENKNTIVEELRRKIFQSEMPSQVRDIALAELDLLSKMNPTAAEYTISLTYIEYLTTLPWNKKTADNLDLERAERILNERHYGLYGVKNRILEHLAVKILSSNRNPRILIVDDEEIARKNLEHILKKENYEVVTAKNGAEAFKLLDEQEFEIVLTDIKMEGLDGFAILDKVKAKYPNTKVIMITAYAAVDNAVEAIKRGAFHYIAKPFKIEEVKLSIKQASEDRVSTISTKGSILCFAGPPGTGKTSLGKSIADALGRKFARISLGGIKDEAEIRGHRRTYAGAKPGRIIEEIRRTGVANPVLMLDEIDKICQDFKGDPASALLEALDPEQNYAFIDHYLDVPFDLSGVMFIVTANIPDNIQPALLDRMEVIEFSGYTEEEKKNIALKHLIPKQITEQGLTEFPPAFTEEAILKIIQEYTREAGIRNLERMIATICRKLATEIVKGSKPKTPVKITPEMVEKYLGPRRYYFEVADAKNRVGVVTGLVWTETGGDIIFVEAAKMKGKRELILTGSLGNIMRESAQAALSYIKSNASVFGISEEIFENQDIHIHVPQGAIPKDGPSAGATIAMALISLFTNRPARRDIAITGELTLSGRILPVGGIKEKILAAKRAGVKTVIVPHRNKVDIDNLPEDFKRGLKIIFMEKIEDVVNIVLI</sequence>
<reference evidence="16 17" key="1">
    <citation type="submission" date="2018-01" db="EMBL/GenBank/DDBJ databases">
        <title>Metagenomic assembled genomes from two thermal pools in the Uzon Caldera, Kamchatka, Russia.</title>
        <authorList>
            <person name="Wilkins L."/>
            <person name="Ettinger C."/>
        </authorList>
    </citation>
    <scope>NUCLEOTIDE SEQUENCE [LARGE SCALE GENOMIC DNA]</scope>
    <source>
        <strain evidence="16">ZAV-04</strain>
    </source>
</reference>
<evidence type="ECO:0000259" key="14">
    <source>
        <dbReference type="PROSITE" id="PS50110"/>
    </source>
</evidence>
<dbReference type="PROSITE" id="PS51786">
    <property type="entry name" value="LON_PROTEOLYTIC"/>
    <property type="match status" value="1"/>
</dbReference>
<gene>
    <name evidence="16" type="primary">lon</name>
    <name evidence="16" type="ORF">C0186_01870</name>
</gene>
<evidence type="ECO:0000256" key="13">
    <source>
        <dbReference type="PROSITE-ProRule" id="PRU01122"/>
    </source>
</evidence>
<keyword evidence="5 13" id="KW-0720">Serine protease</keyword>
<dbReference type="PANTHER" id="PTHR10046">
    <property type="entry name" value="ATP DEPENDENT LON PROTEASE FAMILY MEMBER"/>
    <property type="match status" value="1"/>
</dbReference>
<dbReference type="SUPFAM" id="SSF52540">
    <property type="entry name" value="P-loop containing nucleoside triphosphate hydrolases"/>
    <property type="match status" value="1"/>
</dbReference>
<evidence type="ECO:0000256" key="6">
    <source>
        <dbReference type="ARBA" id="ARBA00022840"/>
    </source>
</evidence>
<name>A0A2J6WP26_9BACT</name>
<dbReference type="InterPro" id="IPR004815">
    <property type="entry name" value="Lon_bac/euk-typ"/>
</dbReference>
<dbReference type="EMBL" id="PNIO01000014">
    <property type="protein sequence ID" value="PMP72152.1"/>
    <property type="molecule type" value="Genomic_DNA"/>
</dbReference>
<evidence type="ECO:0000256" key="12">
    <source>
        <dbReference type="PROSITE-ProRule" id="PRU00169"/>
    </source>
</evidence>
<evidence type="ECO:0000256" key="8">
    <source>
        <dbReference type="ARBA" id="ARBA00023015"/>
    </source>
</evidence>
<evidence type="ECO:0000313" key="17">
    <source>
        <dbReference type="Proteomes" id="UP000242288"/>
    </source>
</evidence>
<dbReference type="InterPro" id="IPR020568">
    <property type="entry name" value="Ribosomal_Su5_D2-typ_SF"/>
</dbReference>
<dbReference type="Pfam" id="PF00004">
    <property type="entry name" value="AAA"/>
    <property type="match status" value="1"/>
</dbReference>
<keyword evidence="1 12" id="KW-0597">Phosphoprotein</keyword>
<dbReference type="InterPro" id="IPR027065">
    <property type="entry name" value="Lon_Prtase"/>
</dbReference>
<feature type="modified residue" description="4-aspartylphosphate" evidence="12">
    <location>
        <position position="166"/>
    </location>
</feature>
<protein>
    <recommendedName>
        <fullName evidence="11 13">endopeptidase La</fullName>
        <ecNumber evidence="11 13">3.4.21.53</ecNumber>
    </recommendedName>
</protein>
<dbReference type="EC" id="3.4.21.53" evidence="11 13"/>
<feature type="active site" evidence="13">
    <location>
        <position position="574"/>
    </location>
</feature>
<dbReference type="Gene3D" id="3.40.50.2300">
    <property type="match status" value="1"/>
</dbReference>
<evidence type="ECO:0000256" key="10">
    <source>
        <dbReference type="ARBA" id="ARBA00050665"/>
    </source>
</evidence>
<dbReference type="SUPFAM" id="SSF52172">
    <property type="entry name" value="CheY-like"/>
    <property type="match status" value="1"/>
</dbReference>
<evidence type="ECO:0000256" key="3">
    <source>
        <dbReference type="ARBA" id="ARBA00022741"/>
    </source>
</evidence>
<keyword evidence="7" id="KW-0902">Two-component regulatory system</keyword>
<dbReference type="InterPro" id="IPR003593">
    <property type="entry name" value="AAA+_ATPase"/>
</dbReference>
<dbReference type="GO" id="GO:0006508">
    <property type="term" value="P:proteolysis"/>
    <property type="evidence" value="ECO:0007669"/>
    <property type="project" value="UniProtKB-KW"/>
</dbReference>
<dbReference type="InterPro" id="IPR008268">
    <property type="entry name" value="Peptidase_S16_AS"/>
</dbReference>
<dbReference type="InterPro" id="IPR054594">
    <property type="entry name" value="Lon_lid"/>
</dbReference>
<dbReference type="SUPFAM" id="SSF54211">
    <property type="entry name" value="Ribosomal protein S5 domain 2-like"/>
    <property type="match status" value="1"/>
</dbReference>
<comment type="caution">
    <text evidence="16">The sequence shown here is derived from an EMBL/GenBank/DDBJ whole genome shotgun (WGS) entry which is preliminary data.</text>
</comment>
<feature type="domain" description="Lon proteolytic" evidence="15">
    <location>
        <begin position="487"/>
        <end position="667"/>
    </location>
</feature>
<evidence type="ECO:0000256" key="5">
    <source>
        <dbReference type="ARBA" id="ARBA00022825"/>
    </source>
</evidence>
<dbReference type="SMART" id="SM00448">
    <property type="entry name" value="REC"/>
    <property type="match status" value="1"/>
</dbReference>
<dbReference type="PRINTS" id="PR00830">
    <property type="entry name" value="ENDOLAPTASE"/>
</dbReference>
<evidence type="ECO:0000256" key="11">
    <source>
        <dbReference type="ARBA" id="ARBA00066743"/>
    </source>
</evidence>
<proteinExistence type="inferred from homology"/>
<dbReference type="Gene3D" id="3.40.50.300">
    <property type="entry name" value="P-loop containing nucleotide triphosphate hydrolases"/>
    <property type="match status" value="1"/>
</dbReference>
<dbReference type="FunFam" id="3.40.50.2300:FF:000018">
    <property type="entry name" value="DNA-binding transcriptional regulator NtrC"/>
    <property type="match status" value="1"/>
</dbReference>
<dbReference type="FunFam" id="3.40.50.300:FF:000021">
    <property type="entry name" value="Lon protease homolog"/>
    <property type="match status" value="1"/>
</dbReference>
<organism evidence="16 17">
    <name type="scientific">Thermodesulfovibrio aggregans</name>
    <dbReference type="NCBI Taxonomy" id="86166"/>
    <lineage>
        <taxon>Bacteria</taxon>
        <taxon>Pseudomonadati</taxon>
        <taxon>Nitrospirota</taxon>
        <taxon>Thermodesulfovibrionia</taxon>
        <taxon>Thermodesulfovibrionales</taxon>
        <taxon>Thermodesulfovibrionaceae</taxon>
        <taxon>Thermodesulfovibrio</taxon>
    </lineage>
</organism>
<dbReference type="InterPro" id="IPR001789">
    <property type="entry name" value="Sig_transdc_resp-reg_receiver"/>
</dbReference>
<evidence type="ECO:0000256" key="2">
    <source>
        <dbReference type="ARBA" id="ARBA00022670"/>
    </source>
</evidence>
<evidence type="ECO:0000256" key="9">
    <source>
        <dbReference type="ARBA" id="ARBA00023163"/>
    </source>
</evidence>